<dbReference type="OrthoDB" id="9812829at2"/>
<feature type="compositionally biased region" description="Gly residues" evidence="1">
    <location>
        <begin position="374"/>
        <end position="391"/>
    </location>
</feature>
<name>A0A239SRI1_9STRE</name>
<evidence type="ECO:0000313" key="4">
    <source>
        <dbReference type="Proteomes" id="UP000215185"/>
    </source>
</evidence>
<reference evidence="3 4" key="1">
    <citation type="submission" date="2017-06" db="EMBL/GenBank/DDBJ databases">
        <authorList>
            <consortium name="Pathogen Informatics"/>
        </authorList>
    </citation>
    <scope>NUCLEOTIDE SEQUENCE [LARGE SCALE GENOMIC DNA]</scope>
    <source>
        <strain evidence="3 4">NCTC13788</strain>
    </source>
</reference>
<keyword evidence="3" id="KW-0449">Lipoprotein</keyword>
<feature type="region of interest" description="Disordered" evidence="1">
    <location>
        <begin position="32"/>
        <end position="52"/>
    </location>
</feature>
<feature type="signal peptide" evidence="2">
    <location>
        <begin position="1"/>
        <end position="27"/>
    </location>
</feature>
<dbReference type="Pfam" id="PF14262">
    <property type="entry name" value="Cthe_2159"/>
    <property type="match status" value="1"/>
</dbReference>
<dbReference type="eggNOG" id="ENOG502Z8AD">
    <property type="taxonomic scope" value="Bacteria"/>
</dbReference>
<dbReference type="Proteomes" id="UP000215185">
    <property type="component" value="Chromosome 1"/>
</dbReference>
<sequence>MTFSKTLKKLSYSLVCGLTLLVTAACATQTTSSSSSTATSNTTSTSTKDTNSSIANSADIDWSSLPTTEVSLSDNGLTITEAGTYVLSGKTTGGVRVKATGNVRIILAGATISSADNAALYVESAENTVIELQDGTTNTVSDATVHRDTTIEGAIYSKDDLFITGNGSLSVDGNYQDGIVSNDNLTIEGGNIKLTATDDGIRGKDAMIVTGGTISILAGGDGLKATNSEDTAKGYTHITGGTITVEAGDDAIKAESSLTIDGGEIKVTSSVEALEGANVTINGGTIDVYASDDAINASSSVSSNIFIKITGGHLKIEVGQGDTDAIDSNGDLFISGGTVDITAQSAFDYDGVAEFTGGTLIVNGQTQTQITATGPGGMGGGPAGGGGRPSW</sequence>
<dbReference type="KEGG" id="smen:SAMEA4412692_0866"/>
<evidence type="ECO:0000313" key="3">
    <source>
        <dbReference type="EMBL" id="SNU88027.1"/>
    </source>
</evidence>
<dbReference type="PROSITE" id="PS51257">
    <property type="entry name" value="PROKAR_LIPOPROTEIN"/>
    <property type="match status" value="1"/>
</dbReference>
<keyword evidence="4" id="KW-1185">Reference proteome</keyword>
<dbReference type="InterPro" id="IPR025584">
    <property type="entry name" value="Cthe_2159"/>
</dbReference>
<dbReference type="RefSeq" id="WP_026216859.1">
    <property type="nucleotide sequence ID" value="NZ_LT906439.1"/>
</dbReference>
<dbReference type="STRING" id="1123308.GCA_000380085_00207"/>
<organism evidence="3 4">
    <name type="scientific">Streptococcus merionis</name>
    <dbReference type="NCBI Taxonomy" id="400065"/>
    <lineage>
        <taxon>Bacteria</taxon>
        <taxon>Bacillati</taxon>
        <taxon>Bacillota</taxon>
        <taxon>Bacilli</taxon>
        <taxon>Lactobacillales</taxon>
        <taxon>Streptococcaceae</taxon>
        <taxon>Streptococcus</taxon>
    </lineage>
</organism>
<proteinExistence type="predicted"/>
<dbReference type="EMBL" id="LT906439">
    <property type="protein sequence ID" value="SNU88027.1"/>
    <property type="molecule type" value="Genomic_DNA"/>
</dbReference>
<dbReference type="AlphaFoldDB" id="A0A239SRI1"/>
<evidence type="ECO:0000256" key="2">
    <source>
        <dbReference type="SAM" id="SignalP"/>
    </source>
</evidence>
<evidence type="ECO:0000256" key="1">
    <source>
        <dbReference type="SAM" id="MobiDB-lite"/>
    </source>
</evidence>
<gene>
    <name evidence="3" type="ORF">SAMEA4412692_00866</name>
</gene>
<feature type="region of interest" description="Disordered" evidence="1">
    <location>
        <begin position="371"/>
        <end position="391"/>
    </location>
</feature>
<protein>
    <submittedName>
        <fullName evidence="3">Putative lipoprotein</fullName>
    </submittedName>
</protein>
<accession>A0A239SRI1</accession>
<feature type="chain" id="PRO_5039433237" evidence="2">
    <location>
        <begin position="28"/>
        <end position="391"/>
    </location>
</feature>
<keyword evidence="2" id="KW-0732">Signal</keyword>